<sequence length="322" mass="37033">MDFSAIILDIVCCLLFIRYTWAFQVTTVQTCYEEVFQARCSFSQQLLVTHGRYGHIEVSRCVDDVFETFGSLGCYANITDIIGLKCNSKNRCDIQWNDPEIVASKSCKKGLPMYMDTSYVCIPDTYDVQDCGTISVNRQMRYLLSKDVWDHHCFYDLEQKVNVDFSTEPNLKIKMHMQQILDTTAVTYDEEIYVTYGDGERLSLHEESSEIESSHLTLTFINKHMNQLIGFQAFSYCGEKGGVEKLLTFVYPINFHLATNWGYANHDSAVSSFSFFKKFVVTLARHPERGQSKGIETLFPPDFASVTLIFIFLTHLFNLSFK</sequence>
<reference evidence="4" key="1">
    <citation type="submission" date="2012-12" db="EMBL/GenBank/DDBJ databases">
        <authorList>
            <person name="Hellsten U."/>
            <person name="Grimwood J."/>
            <person name="Chapman J.A."/>
            <person name="Shapiro H."/>
            <person name="Aerts A."/>
            <person name="Otillar R.P."/>
            <person name="Terry A.Y."/>
            <person name="Boore J.L."/>
            <person name="Simakov O."/>
            <person name="Marletaz F."/>
            <person name="Cho S.-J."/>
            <person name="Edsinger-Gonzales E."/>
            <person name="Havlak P."/>
            <person name="Kuo D.-H."/>
            <person name="Larsson T."/>
            <person name="Lv J."/>
            <person name="Arendt D."/>
            <person name="Savage R."/>
            <person name="Osoegawa K."/>
            <person name="de Jong P."/>
            <person name="Lindberg D.R."/>
            <person name="Seaver E.C."/>
            <person name="Weisblat D.A."/>
            <person name="Putnam N.H."/>
            <person name="Grigoriev I.V."/>
            <person name="Rokhsar D.S."/>
        </authorList>
    </citation>
    <scope>NUCLEOTIDE SEQUENCE</scope>
    <source>
        <strain evidence="4">I ESC-2004</strain>
    </source>
</reference>
<reference evidence="2 4" key="2">
    <citation type="journal article" date="2013" name="Nature">
        <title>Insights into bilaterian evolution from three spiralian genomes.</title>
        <authorList>
            <person name="Simakov O."/>
            <person name="Marletaz F."/>
            <person name="Cho S.J."/>
            <person name="Edsinger-Gonzales E."/>
            <person name="Havlak P."/>
            <person name="Hellsten U."/>
            <person name="Kuo D.H."/>
            <person name="Larsson T."/>
            <person name="Lv J."/>
            <person name="Arendt D."/>
            <person name="Savage R."/>
            <person name="Osoegawa K."/>
            <person name="de Jong P."/>
            <person name="Grimwood J."/>
            <person name="Chapman J.A."/>
            <person name="Shapiro H."/>
            <person name="Aerts A."/>
            <person name="Otillar R.P."/>
            <person name="Terry A.Y."/>
            <person name="Boore J.L."/>
            <person name="Grigoriev I.V."/>
            <person name="Lindberg D.R."/>
            <person name="Seaver E.C."/>
            <person name="Weisblat D.A."/>
            <person name="Putnam N.H."/>
            <person name="Rokhsar D.S."/>
        </authorList>
    </citation>
    <scope>NUCLEOTIDE SEQUENCE</scope>
    <source>
        <strain evidence="2 4">I ESC-2004</strain>
    </source>
</reference>
<evidence type="ECO:0000313" key="3">
    <source>
        <dbReference type="EnsemblMetazoa" id="CapteP199038"/>
    </source>
</evidence>
<reference evidence="3" key="3">
    <citation type="submission" date="2015-06" db="UniProtKB">
        <authorList>
            <consortium name="EnsemblMetazoa"/>
        </authorList>
    </citation>
    <scope>IDENTIFICATION</scope>
</reference>
<evidence type="ECO:0000313" key="4">
    <source>
        <dbReference type="Proteomes" id="UP000014760"/>
    </source>
</evidence>
<dbReference type="CDD" id="cd22823">
    <property type="entry name" value="Gal_Rha_Lectin"/>
    <property type="match status" value="1"/>
</dbReference>
<dbReference type="EMBL" id="AMQN01016061">
    <property type="status" value="NOT_ANNOTATED_CDS"/>
    <property type="molecule type" value="Genomic_DNA"/>
</dbReference>
<proteinExistence type="predicted"/>
<dbReference type="PANTHER" id="PTHR46780">
    <property type="entry name" value="PROTEIN EVA-1"/>
    <property type="match status" value="1"/>
</dbReference>
<name>R7T3A7_CAPTE</name>
<dbReference type="Gene3D" id="2.60.120.740">
    <property type="match status" value="1"/>
</dbReference>
<organism evidence="2">
    <name type="scientific">Capitella teleta</name>
    <name type="common">Polychaete worm</name>
    <dbReference type="NCBI Taxonomy" id="283909"/>
    <lineage>
        <taxon>Eukaryota</taxon>
        <taxon>Metazoa</taxon>
        <taxon>Spiralia</taxon>
        <taxon>Lophotrochozoa</taxon>
        <taxon>Annelida</taxon>
        <taxon>Polychaeta</taxon>
        <taxon>Sedentaria</taxon>
        <taxon>Scolecida</taxon>
        <taxon>Capitellidae</taxon>
        <taxon>Capitella</taxon>
    </lineage>
</organism>
<evidence type="ECO:0008006" key="5">
    <source>
        <dbReference type="Google" id="ProtNLM"/>
    </source>
</evidence>
<dbReference type="HOGENOM" id="CLU_863954_0_0_1"/>
<feature type="chain" id="PRO_5008786591" description="SUEL-type lectin domain-containing protein" evidence="1">
    <location>
        <begin position="23"/>
        <end position="322"/>
    </location>
</feature>
<feature type="signal peptide" evidence="1">
    <location>
        <begin position="1"/>
        <end position="22"/>
    </location>
</feature>
<keyword evidence="1" id="KW-0732">Signal</keyword>
<dbReference type="AlphaFoldDB" id="R7T3A7"/>
<dbReference type="InterPro" id="IPR043159">
    <property type="entry name" value="Lectin_gal-bd_sf"/>
</dbReference>
<keyword evidence="4" id="KW-1185">Reference proteome</keyword>
<dbReference type="EnsemblMetazoa" id="CapteT199038">
    <property type="protein sequence ID" value="CapteP199038"/>
    <property type="gene ID" value="CapteG199038"/>
</dbReference>
<dbReference type="EMBL" id="KB312507">
    <property type="protein sequence ID" value="ELT87113.1"/>
    <property type="molecule type" value="Genomic_DNA"/>
</dbReference>
<dbReference type="OrthoDB" id="6325751at2759"/>
<evidence type="ECO:0000256" key="1">
    <source>
        <dbReference type="SAM" id="SignalP"/>
    </source>
</evidence>
<gene>
    <name evidence="2" type="ORF">CAPTEDRAFT_199038</name>
</gene>
<accession>R7T3A7</accession>
<dbReference type="Proteomes" id="UP000014760">
    <property type="component" value="Unassembled WGS sequence"/>
</dbReference>
<protein>
    <recommendedName>
        <fullName evidence="5">SUEL-type lectin domain-containing protein</fullName>
    </recommendedName>
</protein>
<evidence type="ECO:0000313" key="2">
    <source>
        <dbReference type="EMBL" id="ELT87113.1"/>
    </source>
</evidence>